<dbReference type="InterPro" id="IPR000668">
    <property type="entry name" value="Peptidase_C1A_C"/>
</dbReference>
<evidence type="ECO:0000259" key="7">
    <source>
        <dbReference type="SMART" id="SM00645"/>
    </source>
</evidence>
<dbReference type="EMBL" id="OC947382">
    <property type="protein sequence ID" value="CAD7663448.1"/>
    <property type="molecule type" value="Genomic_DNA"/>
</dbReference>
<keyword evidence="3" id="KW-0378">Hydrolase</keyword>
<evidence type="ECO:0000313" key="9">
    <source>
        <dbReference type="EMBL" id="CAD7663448.1"/>
    </source>
</evidence>
<dbReference type="GO" id="GO:0008234">
    <property type="term" value="F:cysteine-type peptidase activity"/>
    <property type="evidence" value="ECO:0007669"/>
    <property type="project" value="UniProtKB-KW"/>
</dbReference>
<protein>
    <submittedName>
        <fullName evidence="9">Uncharacterized protein</fullName>
    </submittedName>
</protein>
<dbReference type="OrthoDB" id="6484923at2759"/>
<dbReference type="InterPro" id="IPR038765">
    <property type="entry name" value="Papain-like_cys_pep_sf"/>
</dbReference>
<dbReference type="AlphaFoldDB" id="A0A7R9MP07"/>
<dbReference type="SUPFAM" id="SSF54001">
    <property type="entry name" value="Cysteine proteinases"/>
    <property type="match status" value="1"/>
</dbReference>
<keyword evidence="10" id="KW-1185">Reference proteome</keyword>
<evidence type="ECO:0000256" key="6">
    <source>
        <dbReference type="ARBA" id="ARBA00023157"/>
    </source>
</evidence>
<comment type="similarity">
    <text evidence="1">Belongs to the peptidase C1 family.</text>
</comment>
<dbReference type="Pfam" id="PF00112">
    <property type="entry name" value="Peptidase_C1"/>
    <property type="match status" value="1"/>
</dbReference>
<dbReference type="Proteomes" id="UP000728032">
    <property type="component" value="Unassembled WGS sequence"/>
</dbReference>
<dbReference type="SMART" id="SM00645">
    <property type="entry name" value="Pept_C1"/>
    <property type="match status" value="1"/>
</dbReference>
<name>A0A7R9MP07_9ACAR</name>
<dbReference type="Gene3D" id="3.90.70.10">
    <property type="entry name" value="Cysteine proteinases"/>
    <property type="match status" value="1"/>
</dbReference>
<sequence length="263" mass="29082">KSQINHNKHYSTPEEEEQRKLNFLNSLQIVEKHNELYKKGEKSYELGINLFSDLSADEYRAMFRMPDPTVRKPESAPAFIANLTVAAPQSFDWRQQGKVTPIKNQGGCGSCWSFSVVGAIESLYAIKHNQNLDLSEEQMVDCMNSKCGGEWIYDGYKYVIANGLETESVYPYTAGSGKYNACKEQKSSPHTHISSYQSLGKGISEAHALATDAEIMAAVQIQPVSMMFNAAGSDFSGYKSGVLTHNDMGWTGSHAVIIVGWGT</sequence>
<dbReference type="PROSITE" id="PS00139">
    <property type="entry name" value="THIOL_PROTEASE_CYS"/>
    <property type="match status" value="1"/>
</dbReference>
<evidence type="ECO:0000313" key="10">
    <source>
        <dbReference type="Proteomes" id="UP000728032"/>
    </source>
</evidence>
<keyword evidence="4" id="KW-0788">Thiol protease</keyword>
<feature type="non-terminal residue" evidence="9">
    <location>
        <position position="1"/>
    </location>
</feature>
<evidence type="ECO:0000259" key="8">
    <source>
        <dbReference type="SMART" id="SM00848"/>
    </source>
</evidence>
<gene>
    <name evidence="9" type="ORF">ONB1V03_LOCUS20006</name>
</gene>
<dbReference type="InterPro" id="IPR013128">
    <property type="entry name" value="Peptidase_C1A"/>
</dbReference>
<dbReference type="PRINTS" id="PR00705">
    <property type="entry name" value="PAPAIN"/>
</dbReference>
<dbReference type="InterPro" id="IPR013201">
    <property type="entry name" value="Prot_inhib_I29"/>
</dbReference>
<dbReference type="PANTHER" id="PTHR12411">
    <property type="entry name" value="CYSTEINE PROTEASE FAMILY C1-RELATED"/>
    <property type="match status" value="1"/>
</dbReference>
<dbReference type="InterPro" id="IPR039417">
    <property type="entry name" value="Peptidase_C1A_papain-like"/>
</dbReference>
<keyword evidence="2" id="KW-0645">Protease</keyword>
<evidence type="ECO:0000256" key="2">
    <source>
        <dbReference type="ARBA" id="ARBA00022670"/>
    </source>
</evidence>
<evidence type="ECO:0000256" key="4">
    <source>
        <dbReference type="ARBA" id="ARBA00022807"/>
    </source>
</evidence>
<dbReference type="Pfam" id="PF08246">
    <property type="entry name" value="Inhibitor_I29"/>
    <property type="match status" value="1"/>
</dbReference>
<evidence type="ECO:0000256" key="3">
    <source>
        <dbReference type="ARBA" id="ARBA00022801"/>
    </source>
</evidence>
<feature type="domain" description="Cathepsin propeptide inhibitor" evidence="8">
    <location>
        <begin position="3"/>
        <end position="59"/>
    </location>
</feature>
<evidence type="ECO:0000256" key="5">
    <source>
        <dbReference type="ARBA" id="ARBA00023145"/>
    </source>
</evidence>
<feature type="domain" description="Peptidase C1A papain C-terminal" evidence="7">
    <location>
        <begin position="87"/>
        <end position="263"/>
    </location>
</feature>
<evidence type="ECO:0000256" key="1">
    <source>
        <dbReference type="ARBA" id="ARBA00008455"/>
    </source>
</evidence>
<dbReference type="InterPro" id="IPR000169">
    <property type="entry name" value="Pept_cys_AS"/>
</dbReference>
<reference evidence="9" key="1">
    <citation type="submission" date="2020-11" db="EMBL/GenBank/DDBJ databases">
        <authorList>
            <person name="Tran Van P."/>
        </authorList>
    </citation>
    <scope>NUCLEOTIDE SEQUENCE</scope>
</reference>
<dbReference type="EMBL" id="CAJPVJ010032557">
    <property type="protein sequence ID" value="CAG2180585.1"/>
    <property type="molecule type" value="Genomic_DNA"/>
</dbReference>
<dbReference type="GO" id="GO:0006508">
    <property type="term" value="P:proteolysis"/>
    <property type="evidence" value="ECO:0007669"/>
    <property type="project" value="UniProtKB-KW"/>
</dbReference>
<accession>A0A7R9MP07</accession>
<keyword evidence="6" id="KW-1015">Disulfide bond</keyword>
<dbReference type="CDD" id="cd02248">
    <property type="entry name" value="Peptidase_C1A"/>
    <property type="match status" value="1"/>
</dbReference>
<keyword evidence="5" id="KW-0865">Zymogen</keyword>
<dbReference type="SMART" id="SM00848">
    <property type="entry name" value="Inhibitor_I29"/>
    <property type="match status" value="1"/>
</dbReference>
<proteinExistence type="inferred from homology"/>
<organism evidence="9">
    <name type="scientific">Oppiella nova</name>
    <dbReference type="NCBI Taxonomy" id="334625"/>
    <lineage>
        <taxon>Eukaryota</taxon>
        <taxon>Metazoa</taxon>
        <taxon>Ecdysozoa</taxon>
        <taxon>Arthropoda</taxon>
        <taxon>Chelicerata</taxon>
        <taxon>Arachnida</taxon>
        <taxon>Acari</taxon>
        <taxon>Acariformes</taxon>
        <taxon>Sarcoptiformes</taxon>
        <taxon>Oribatida</taxon>
        <taxon>Brachypylina</taxon>
        <taxon>Oppioidea</taxon>
        <taxon>Oppiidae</taxon>
        <taxon>Oppiella</taxon>
    </lineage>
</organism>
<feature type="non-terminal residue" evidence="9">
    <location>
        <position position="263"/>
    </location>
</feature>